<evidence type="ECO:0000313" key="3">
    <source>
        <dbReference type="EMBL" id="KAF6220498.1"/>
    </source>
</evidence>
<gene>
    <name evidence="3" type="ORF">HO133_002931</name>
</gene>
<feature type="domain" description="Aminotransferase class V" evidence="2">
    <location>
        <begin position="72"/>
        <end position="244"/>
    </location>
</feature>
<dbReference type="Pfam" id="PF00266">
    <property type="entry name" value="Aminotran_5"/>
    <property type="match status" value="1"/>
</dbReference>
<name>A0A8H6CBI7_9LECA</name>
<comment type="caution">
    <text evidence="3">The sequence shown here is derived from an EMBL/GenBank/DDBJ whole genome shotgun (WGS) entry which is preliminary data.</text>
</comment>
<proteinExistence type="predicted"/>
<dbReference type="GeneID" id="59331343"/>
<evidence type="ECO:0000259" key="2">
    <source>
        <dbReference type="Pfam" id="PF00266"/>
    </source>
</evidence>
<protein>
    <recommendedName>
        <fullName evidence="2">Aminotransferase class V domain-containing protein</fullName>
    </recommendedName>
</protein>
<dbReference type="EMBL" id="JACCJB010000016">
    <property type="protein sequence ID" value="KAF6220498.1"/>
    <property type="molecule type" value="Genomic_DNA"/>
</dbReference>
<keyword evidence="4" id="KW-1185">Reference proteome</keyword>
<keyword evidence="1" id="KW-0663">Pyridoxal phosphate</keyword>
<dbReference type="PANTHER" id="PTHR43092:SF2">
    <property type="entry name" value="HERCYNYLCYSTEINE SULFOXIDE LYASE"/>
    <property type="match status" value="1"/>
</dbReference>
<dbReference type="Proteomes" id="UP000593566">
    <property type="component" value="Unassembled WGS sequence"/>
</dbReference>
<accession>A0A8H6CBI7</accession>
<sequence length="450" mass="50870">MADALTPITSRCQFGRTMRDTHFMLAPTYTPLNHGSFGTYPKPVQKRLHECQTLSEARPDNFQRYDYPVMLDRSRAAMASFLNVPVDEVVFVPNATTAINVVLENLRFKKGEVILHLSTLYGSVAKMIEYIHETRGVESVNVAVEYPIDDDVLVSRFQTAINDVKVGKRRRVGVAIFDTISSLPGVRVPWERLVEVCREENVLSLVDGAHGVGQIDLGLSKVQPDFFTSNCHKWLYVPRACAVFHVPRRNQHLIRTSLPTSHGFVPRPRGPGHEIMNPLMKDASSTSPFALLFEFVATLDVSPYLCIEEALRFRREVCGGEEKIMRYCEEISSEAGRQAAKILGTGVMENGTKMLTKCAFTNVRLPLEIGDGREQIPEKDMYLVAVWMTAMLVRESDIYSPVFFHARRFWTRLSGQVYLDLGDFEKGARALKTLCERAKSGEYLQQKARL</sequence>
<dbReference type="AlphaFoldDB" id="A0A8H6CBI7"/>
<dbReference type="RefSeq" id="XP_037149933.1">
    <property type="nucleotide sequence ID" value="XM_037293855.1"/>
</dbReference>
<evidence type="ECO:0000313" key="4">
    <source>
        <dbReference type="Proteomes" id="UP000593566"/>
    </source>
</evidence>
<evidence type="ECO:0000256" key="1">
    <source>
        <dbReference type="ARBA" id="ARBA00022898"/>
    </source>
</evidence>
<dbReference type="InterPro" id="IPR015421">
    <property type="entry name" value="PyrdxlP-dep_Trfase_major"/>
</dbReference>
<organism evidence="3 4">
    <name type="scientific">Letharia lupina</name>
    <dbReference type="NCBI Taxonomy" id="560253"/>
    <lineage>
        <taxon>Eukaryota</taxon>
        <taxon>Fungi</taxon>
        <taxon>Dikarya</taxon>
        <taxon>Ascomycota</taxon>
        <taxon>Pezizomycotina</taxon>
        <taxon>Lecanoromycetes</taxon>
        <taxon>OSLEUM clade</taxon>
        <taxon>Lecanoromycetidae</taxon>
        <taxon>Lecanorales</taxon>
        <taxon>Lecanorineae</taxon>
        <taxon>Parmeliaceae</taxon>
        <taxon>Letharia</taxon>
    </lineage>
</organism>
<dbReference type="InterPro" id="IPR015424">
    <property type="entry name" value="PyrdxlP-dep_Trfase"/>
</dbReference>
<dbReference type="Gene3D" id="3.40.640.10">
    <property type="entry name" value="Type I PLP-dependent aspartate aminotransferase-like (Major domain)"/>
    <property type="match status" value="1"/>
</dbReference>
<dbReference type="SUPFAM" id="SSF53383">
    <property type="entry name" value="PLP-dependent transferases"/>
    <property type="match status" value="1"/>
</dbReference>
<dbReference type="InterPro" id="IPR000192">
    <property type="entry name" value="Aminotrans_V_dom"/>
</dbReference>
<dbReference type="PANTHER" id="PTHR43092">
    <property type="entry name" value="L-CYSTEINE DESULFHYDRASE"/>
    <property type="match status" value="1"/>
</dbReference>
<reference evidence="3 4" key="1">
    <citation type="journal article" date="2020" name="Genomics">
        <title>Complete, high-quality genomes from long-read metagenomic sequencing of two wolf lichen thalli reveals enigmatic genome architecture.</title>
        <authorList>
            <person name="McKenzie S.K."/>
            <person name="Walston R.F."/>
            <person name="Allen J.L."/>
        </authorList>
    </citation>
    <scope>NUCLEOTIDE SEQUENCE [LARGE SCALE GENOMIC DNA]</scope>
    <source>
        <strain evidence="3">WasteWater1</strain>
    </source>
</reference>